<dbReference type="AlphaFoldDB" id="A1T021"/>
<name>A1T021_PSYIN</name>
<dbReference type="RefSeq" id="WP_011771638.1">
    <property type="nucleotide sequence ID" value="NC_008709.1"/>
</dbReference>
<sequence>MKIDKRQTFVLITLLLALFGCNNDSDSSVIRSEEAQVNVDKGIIALNEGNFNEALALLGKAEALSSSDSETQLLRGKAYAGRAGVSVKSITQSLTANRTDGTTELAPSSSNIMGIMNYYDENEFKIRTTDTNKALALFVEQDPSLESLSNDDRATLAALAAVNATQNITLILKGDNPMKLSDQEIKNLVEDNFDAQADSLIKATDLALKLKYELVTAITATTGSITTAVVDASLTGSSLSDLENSKMDKAAFTTFMQTFNNDDRI</sequence>
<evidence type="ECO:0000313" key="1">
    <source>
        <dbReference type="EMBL" id="ABM05086.1"/>
    </source>
</evidence>
<gene>
    <name evidence="1" type="ordered locus">Ping_3402</name>
</gene>
<dbReference type="PROSITE" id="PS51257">
    <property type="entry name" value="PROKAR_LIPOPROTEIN"/>
    <property type="match status" value="1"/>
</dbReference>
<reference evidence="1 2" key="1">
    <citation type="submission" date="2007-01" db="EMBL/GenBank/DDBJ databases">
        <title>Complete sequence of Psychromonas ingrahamii 37.</title>
        <authorList>
            <consortium name="US DOE Joint Genome Institute"/>
            <person name="Copeland A."/>
            <person name="Lucas S."/>
            <person name="Lapidus A."/>
            <person name="Barry K."/>
            <person name="Detter J.C."/>
            <person name="Glavina del Rio T."/>
            <person name="Hammon N."/>
            <person name="Israni S."/>
            <person name="Dalin E."/>
            <person name="Tice H."/>
            <person name="Pitluck S."/>
            <person name="Thompson L.S."/>
            <person name="Brettin T."/>
            <person name="Bruce D."/>
            <person name="Han C."/>
            <person name="Tapia R."/>
            <person name="Schmutz J."/>
            <person name="Larimer F."/>
            <person name="Land M."/>
            <person name="Hauser L."/>
            <person name="Kyrpides N."/>
            <person name="Ivanova N."/>
            <person name="Staley J."/>
            <person name="Richardson P."/>
        </authorList>
    </citation>
    <scope>NUCLEOTIDE SEQUENCE [LARGE SCALE GENOMIC DNA]</scope>
    <source>
        <strain evidence="1 2">37</strain>
    </source>
</reference>
<dbReference type="Proteomes" id="UP000000639">
    <property type="component" value="Chromosome"/>
</dbReference>
<proteinExistence type="predicted"/>
<accession>A1T021</accession>
<dbReference type="Gene3D" id="1.25.40.10">
    <property type="entry name" value="Tetratricopeptide repeat domain"/>
    <property type="match status" value="1"/>
</dbReference>
<dbReference type="KEGG" id="pin:Ping_3402"/>
<keyword evidence="1" id="KW-0413">Isomerase</keyword>
<dbReference type="EMBL" id="CP000510">
    <property type="protein sequence ID" value="ABM05086.1"/>
    <property type="molecule type" value="Genomic_DNA"/>
</dbReference>
<protein>
    <submittedName>
        <fullName evidence="1">Predicted glucosamine-6-phosphate isomerase</fullName>
    </submittedName>
</protein>
<evidence type="ECO:0000313" key="2">
    <source>
        <dbReference type="Proteomes" id="UP000000639"/>
    </source>
</evidence>
<dbReference type="GO" id="GO:0016853">
    <property type="term" value="F:isomerase activity"/>
    <property type="evidence" value="ECO:0007669"/>
    <property type="project" value="UniProtKB-KW"/>
</dbReference>
<keyword evidence="2" id="KW-1185">Reference proteome</keyword>
<organism evidence="1 2">
    <name type="scientific">Psychromonas ingrahamii (strain DSM 17664 / CCUG 51855 / 37)</name>
    <dbReference type="NCBI Taxonomy" id="357804"/>
    <lineage>
        <taxon>Bacteria</taxon>
        <taxon>Pseudomonadati</taxon>
        <taxon>Pseudomonadota</taxon>
        <taxon>Gammaproteobacteria</taxon>
        <taxon>Alteromonadales</taxon>
        <taxon>Psychromonadaceae</taxon>
        <taxon>Psychromonas</taxon>
    </lineage>
</organism>
<dbReference type="HOGENOM" id="CLU_1049182_0_0_6"/>
<dbReference type="InterPro" id="IPR011990">
    <property type="entry name" value="TPR-like_helical_dom_sf"/>
</dbReference>